<dbReference type="PANTHER" id="PTHR23232:SF160">
    <property type="entry name" value="KRAB DOMAIN-CONTAINING PROTEIN"/>
    <property type="match status" value="1"/>
</dbReference>
<dbReference type="GO" id="GO:0006355">
    <property type="term" value="P:regulation of DNA-templated transcription"/>
    <property type="evidence" value="ECO:0007669"/>
    <property type="project" value="InterPro"/>
</dbReference>
<dbReference type="SMART" id="SM00349">
    <property type="entry name" value="KRAB"/>
    <property type="match status" value="1"/>
</dbReference>
<dbReference type="Pfam" id="PF01352">
    <property type="entry name" value="KRAB"/>
    <property type="match status" value="1"/>
</dbReference>
<dbReference type="Ensembl" id="ENSPTIT00000012111.1">
    <property type="protein sequence ID" value="ENSPTIP00000008240.1"/>
    <property type="gene ID" value="ENSPTIG00000009647.1"/>
</dbReference>
<dbReference type="GeneTree" id="ENSGT00940000153165"/>
<sequence>GLLTFRDVAVVFSLEEGCLNQSQREVYKDVMLETYGHLLFLGLVTKPDLVLFLELKKEFWEWKRKETVATHP</sequence>
<organism evidence="2 3">
    <name type="scientific">Panthera tigris altaica</name>
    <name type="common">Siberian tiger</name>
    <dbReference type="NCBI Taxonomy" id="74533"/>
    <lineage>
        <taxon>Eukaryota</taxon>
        <taxon>Metazoa</taxon>
        <taxon>Chordata</taxon>
        <taxon>Craniata</taxon>
        <taxon>Vertebrata</taxon>
        <taxon>Euteleostomi</taxon>
        <taxon>Mammalia</taxon>
        <taxon>Eutheria</taxon>
        <taxon>Laurasiatheria</taxon>
        <taxon>Carnivora</taxon>
        <taxon>Feliformia</taxon>
        <taxon>Felidae</taxon>
        <taxon>Pantherinae</taxon>
        <taxon>Panthera</taxon>
    </lineage>
</organism>
<name>A0A8C9JJN5_PANTA</name>
<reference evidence="2" key="2">
    <citation type="submission" date="2025-09" db="UniProtKB">
        <authorList>
            <consortium name="Ensembl"/>
        </authorList>
    </citation>
    <scope>IDENTIFICATION</scope>
</reference>
<dbReference type="Proteomes" id="UP000675900">
    <property type="component" value="Unassembled WGS sequence"/>
</dbReference>
<evidence type="ECO:0000259" key="1">
    <source>
        <dbReference type="PROSITE" id="PS50805"/>
    </source>
</evidence>
<dbReference type="InterPro" id="IPR050169">
    <property type="entry name" value="Krueppel_C2H2_ZnF"/>
</dbReference>
<dbReference type="Gene3D" id="6.10.140.140">
    <property type="match status" value="1"/>
</dbReference>
<dbReference type="AlphaFoldDB" id="A0A8C9JJN5"/>
<dbReference type="CDD" id="cd07765">
    <property type="entry name" value="KRAB_A-box"/>
    <property type="match status" value="1"/>
</dbReference>
<dbReference type="InterPro" id="IPR001909">
    <property type="entry name" value="KRAB"/>
</dbReference>
<protein>
    <recommendedName>
        <fullName evidence="1">KRAB domain-containing protein</fullName>
    </recommendedName>
</protein>
<evidence type="ECO:0000313" key="3">
    <source>
        <dbReference type="Proteomes" id="UP000675900"/>
    </source>
</evidence>
<evidence type="ECO:0000313" key="2">
    <source>
        <dbReference type="Ensembl" id="ENSPTIP00000008240.1"/>
    </source>
</evidence>
<dbReference type="PANTHER" id="PTHR23232">
    <property type="entry name" value="KRAB DOMAIN C2H2 ZINC FINGER"/>
    <property type="match status" value="1"/>
</dbReference>
<feature type="domain" description="KRAB" evidence="1">
    <location>
        <begin position="3"/>
        <end position="72"/>
    </location>
</feature>
<dbReference type="PROSITE" id="PS50805">
    <property type="entry name" value="KRAB"/>
    <property type="match status" value="1"/>
</dbReference>
<reference evidence="2" key="1">
    <citation type="submission" date="2025-08" db="UniProtKB">
        <authorList>
            <consortium name="Ensembl"/>
        </authorList>
    </citation>
    <scope>IDENTIFICATION</scope>
</reference>
<dbReference type="SUPFAM" id="SSF109640">
    <property type="entry name" value="KRAB domain (Kruppel-associated box)"/>
    <property type="match status" value="1"/>
</dbReference>
<dbReference type="InterPro" id="IPR036051">
    <property type="entry name" value="KRAB_dom_sf"/>
</dbReference>
<keyword evidence="3" id="KW-1185">Reference proteome</keyword>
<accession>A0A8C9JJN5</accession>
<proteinExistence type="predicted"/>